<accession>A0ABM9ABR0</accession>
<evidence type="ECO:0000259" key="1">
    <source>
        <dbReference type="PROSITE" id="PS51186"/>
    </source>
</evidence>
<evidence type="ECO:0000313" key="2">
    <source>
        <dbReference type="EMBL" id="CAH0990644.1"/>
    </source>
</evidence>
<proteinExistence type="predicted"/>
<dbReference type="InterPro" id="IPR052523">
    <property type="entry name" value="Trichothecene_AcTrans"/>
</dbReference>
<comment type="caution">
    <text evidence="2">The sequence shown here is derived from an EMBL/GenBank/DDBJ whole genome shotgun (WGS) entry which is preliminary data.</text>
</comment>
<protein>
    <recommendedName>
        <fullName evidence="1">N-acetyltransferase domain-containing protein</fullName>
    </recommendedName>
</protein>
<dbReference type="RefSeq" id="WP_237443323.1">
    <property type="nucleotide sequence ID" value="NZ_CAKLPX010000001.1"/>
</dbReference>
<sequence>MTRDIIQAETANTETMVDIFGRGFADDPMFQFLSPKPDFARFVFEMTTQNYIDLQCSCVDRAGGGATLWQGPGQHVKEAVEFKAIWRGLKRFGLGTLIKLLRVDAVLSKQHPNKPHYYLFAIATAVDARGSGIGSALMQKTLRQADEAGIGCYLENSKSKNLAFYQGHGFKVIREFQPLKGSPTMYLMWREPISR</sequence>
<dbReference type="InterPro" id="IPR016181">
    <property type="entry name" value="Acyl_CoA_acyltransferase"/>
</dbReference>
<dbReference type="SUPFAM" id="SSF55729">
    <property type="entry name" value="Acyl-CoA N-acyltransferases (Nat)"/>
    <property type="match status" value="1"/>
</dbReference>
<organism evidence="2 3">
    <name type="scientific">Sinobacterium norvegicum</name>
    <dbReference type="NCBI Taxonomy" id="1641715"/>
    <lineage>
        <taxon>Bacteria</taxon>
        <taxon>Pseudomonadati</taxon>
        <taxon>Pseudomonadota</taxon>
        <taxon>Gammaproteobacteria</taxon>
        <taxon>Cellvibrionales</taxon>
        <taxon>Spongiibacteraceae</taxon>
        <taxon>Sinobacterium</taxon>
    </lineage>
</organism>
<dbReference type="Gene3D" id="3.40.630.30">
    <property type="match status" value="1"/>
</dbReference>
<reference evidence="2" key="1">
    <citation type="submission" date="2021-12" db="EMBL/GenBank/DDBJ databases">
        <authorList>
            <person name="Rodrigo-Torres L."/>
            <person name="Arahal R. D."/>
            <person name="Lucena T."/>
        </authorList>
    </citation>
    <scope>NUCLEOTIDE SEQUENCE</scope>
    <source>
        <strain evidence="2">CECT 8267</strain>
    </source>
</reference>
<dbReference type="Proteomes" id="UP000838100">
    <property type="component" value="Unassembled WGS sequence"/>
</dbReference>
<evidence type="ECO:0000313" key="3">
    <source>
        <dbReference type="Proteomes" id="UP000838100"/>
    </source>
</evidence>
<name>A0ABM9ABR0_9GAMM</name>
<dbReference type="EMBL" id="CAKLPX010000001">
    <property type="protein sequence ID" value="CAH0990644.1"/>
    <property type="molecule type" value="Genomic_DNA"/>
</dbReference>
<dbReference type="InterPro" id="IPR000182">
    <property type="entry name" value="GNAT_dom"/>
</dbReference>
<dbReference type="PROSITE" id="PS51186">
    <property type="entry name" value="GNAT"/>
    <property type="match status" value="1"/>
</dbReference>
<gene>
    <name evidence="2" type="ORF">SIN8267_00738</name>
</gene>
<dbReference type="Pfam" id="PF13508">
    <property type="entry name" value="Acetyltransf_7"/>
    <property type="match status" value="1"/>
</dbReference>
<dbReference type="PANTHER" id="PTHR42791">
    <property type="entry name" value="GNAT FAMILY ACETYLTRANSFERASE"/>
    <property type="match status" value="1"/>
</dbReference>
<keyword evidence="3" id="KW-1185">Reference proteome</keyword>
<dbReference type="PANTHER" id="PTHR42791:SF1">
    <property type="entry name" value="N-ACETYLTRANSFERASE DOMAIN-CONTAINING PROTEIN"/>
    <property type="match status" value="1"/>
</dbReference>
<feature type="domain" description="N-acetyltransferase" evidence="1">
    <location>
        <begin position="111"/>
        <end position="193"/>
    </location>
</feature>
<dbReference type="CDD" id="cd04301">
    <property type="entry name" value="NAT_SF"/>
    <property type="match status" value="1"/>
</dbReference>